<keyword evidence="4" id="KW-0654">Proteoglycan</keyword>
<reference evidence="7" key="2">
    <citation type="submission" date="2025-08" db="UniProtKB">
        <authorList>
            <consortium name="Ensembl"/>
        </authorList>
    </citation>
    <scope>IDENTIFICATION</scope>
    <source>
        <strain evidence="7">Guanapo</strain>
    </source>
</reference>
<dbReference type="STRING" id="8081.ENSPREP00000023466"/>
<dbReference type="Proteomes" id="UP000242638">
    <property type="component" value="Unassembled WGS sequence"/>
</dbReference>
<accession>A0A3P9PNP5</accession>
<keyword evidence="2" id="KW-0964">Secreted</keyword>
<dbReference type="InterPro" id="IPR043547">
    <property type="entry name" value="Mimecan/Epiphycan/Opticin"/>
</dbReference>
<keyword evidence="8" id="KW-1185">Reference proteome</keyword>
<proteinExistence type="predicted"/>
<dbReference type="GO" id="GO:0061975">
    <property type="term" value="P:articular cartilage development"/>
    <property type="evidence" value="ECO:0007669"/>
    <property type="project" value="TreeGrafter"/>
</dbReference>
<comment type="subcellular location">
    <subcellularLocation>
        <location evidence="1">Secreted</location>
    </subcellularLocation>
</comment>
<dbReference type="Ensembl" id="ENSPRET00000023706.1">
    <property type="protein sequence ID" value="ENSPREP00000023466.1"/>
    <property type="gene ID" value="ENSPREG00000015835.1"/>
</dbReference>
<protein>
    <submittedName>
        <fullName evidence="7">Uncharacterized protein</fullName>
    </submittedName>
</protein>
<evidence type="ECO:0000256" key="1">
    <source>
        <dbReference type="ARBA" id="ARBA00004613"/>
    </source>
</evidence>
<evidence type="ECO:0000256" key="5">
    <source>
        <dbReference type="ARBA" id="ARBA00023157"/>
    </source>
</evidence>
<dbReference type="GeneTree" id="ENSGT00940000182056"/>
<organism evidence="7 8">
    <name type="scientific">Poecilia reticulata</name>
    <name type="common">Guppy</name>
    <name type="synonym">Acanthophacelus reticulatus</name>
    <dbReference type="NCBI Taxonomy" id="8081"/>
    <lineage>
        <taxon>Eukaryota</taxon>
        <taxon>Metazoa</taxon>
        <taxon>Chordata</taxon>
        <taxon>Craniata</taxon>
        <taxon>Vertebrata</taxon>
        <taxon>Euteleostomi</taxon>
        <taxon>Actinopterygii</taxon>
        <taxon>Neopterygii</taxon>
        <taxon>Teleostei</taxon>
        <taxon>Neoteleostei</taxon>
        <taxon>Acanthomorphata</taxon>
        <taxon>Ovalentaria</taxon>
        <taxon>Atherinomorphae</taxon>
        <taxon>Cyprinodontiformes</taxon>
        <taxon>Poeciliidae</taxon>
        <taxon>Poeciliinae</taxon>
        <taxon>Poecilia</taxon>
    </lineage>
</organism>
<keyword evidence="6" id="KW-0325">Glycoprotein</keyword>
<dbReference type="Bgee" id="ENSPREG00000015835">
    <property type="expression patterns" value="Expressed in head and 1 other cell type or tissue"/>
</dbReference>
<keyword evidence="3" id="KW-0732">Signal</keyword>
<evidence type="ECO:0000256" key="2">
    <source>
        <dbReference type="ARBA" id="ARBA00022525"/>
    </source>
</evidence>
<dbReference type="GO" id="GO:0060348">
    <property type="term" value="P:bone development"/>
    <property type="evidence" value="ECO:0007669"/>
    <property type="project" value="TreeGrafter"/>
</dbReference>
<evidence type="ECO:0000256" key="6">
    <source>
        <dbReference type="ARBA" id="ARBA00023180"/>
    </source>
</evidence>
<reference evidence="8" key="1">
    <citation type="submission" date="2013-11" db="EMBL/GenBank/DDBJ databases">
        <title>The genomic landscape of the Guanapo guppy.</title>
        <authorList>
            <person name="Kuenstner A."/>
            <person name="Dreyer C."/>
        </authorList>
    </citation>
    <scope>NUCLEOTIDE SEQUENCE</scope>
    <source>
        <strain evidence="8">Guanapo</strain>
    </source>
</reference>
<evidence type="ECO:0000256" key="4">
    <source>
        <dbReference type="ARBA" id="ARBA00022974"/>
    </source>
</evidence>
<evidence type="ECO:0000313" key="7">
    <source>
        <dbReference type="Ensembl" id="ENSPREP00000023466.1"/>
    </source>
</evidence>
<evidence type="ECO:0000256" key="3">
    <source>
        <dbReference type="ARBA" id="ARBA00022729"/>
    </source>
</evidence>
<name>A0A3P9PNP5_POERE</name>
<dbReference type="PANTHER" id="PTHR46269:SF1">
    <property type="entry name" value="MIMECAN"/>
    <property type="match status" value="1"/>
</dbReference>
<sequence length="229" mass="26028">MNDVPQPHSCRPQREGYAPHSTALRLALSLTSWLQPCHRSAQPAQQAWPSVPGQLPTCLMCKISPPTWLLCRRPMTVSKETAYIHAHFNKISKISKQDFTDMGNIELITPLSKLAIVLDFDWAIPTQENALMKKRLLQHWLMPSQNFEGNELTAVSKLTCITCVFVFFHFFLQNNISTIADEMFCKGDTSHYLRSNLDCVRLNGNPIKLSGYPNGFIRLQSLSVNGKYY</sequence>
<dbReference type="AlphaFoldDB" id="A0A3P9PNP5"/>
<reference evidence="7" key="3">
    <citation type="submission" date="2025-09" db="UniProtKB">
        <authorList>
            <consortium name="Ensembl"/>
        </authorList>
    </citation>
    <scope>IDENTIFICATION</scope>
    <source>
        <strain evidence="7">Guanapo</strain>
    </source>
</reference>
<dbReference type="PANTHER" id="PTHR46269">
    <property type="entry name" value="EPIPHYCAN-RELATED"/>
    <property type="match status" value="1"/>
</dbReference>
<keyword evidence="5" id="KW-1015">Disulfide bond</keyword>
<dbReference type="GO" id="GO:0005615">
    <property type="term" value="C:extracellular space"/>
    <property type="evidence" value="ECO:0007669"/>
    <property type="project" value="TreeGrafter"/>
</dbReference>
<dbReference type="GO" id="GO:0031012">
    <property type="term" value="C:extracellular matrix"/>
    <property type="evidence" value="ECO:0007669"/>
    <property type="project" value="TreeGrafter"/>
</dbReference>
<evidence type="ECO:0000313" key="8">
    <source>
        <dbReference type="Proteomes" id="UP000242638"/>
    </source>
</evidence>